<feature type="transmembrane region" description="Helical" evidence="1">
    <location>
        <begin position="29"/>
        <end position="48"/>
    </location>
</feature>
<keyword evidence="1" id="KW-1133">Transmembrane helix</keyword>
<evidence type="ECO:0000256" key="1">
    <source>
        <dbReference type="SAM" id="Phobius"/>
    </source>
</evidence>
<organism evidence="2 3">
    <name type="scientific">Micrococcus terreus</name>
    <dbReference type="NCBI Taxonomy" id="574650"/>
    <lineage>
        <taxon>Bacteria</taxon>
        <taxon>Bacillati</taxon>
        <taxon>Actinomycetota</taxon>
        <taxon>Actinomycetes</taxon>
        <taxon>Micrococcales</taxon>
        <taxon>Micrococcaceae</taxon>
        <taxon>Micrococcus</taxon>
    </lineage>
</organism>
<proteinExistence type="predicted"/>
<dbReference type="RefSeq" id="WP_143109364.1">
    <property type="nucleotide sequence ID" value="NZ_FPCG01000001.1"/>
</dbReference>
<keyword evidence="1" id="KW-0812">Transmembrane</keyword>
<keyword evidence="3" id="KW-1185">Reference proteome</keyword>
<dbReference type="EMBL" id="FPCG01000001">
    <property type="protein sequence ID" value="SFV20087.1"/>
    <property type="molecule type" value="Genomic_DNA"/>
</dbReference>
<accession>A0A1I7MDV2</accession>
<evidence type="ECO:0000313" key="2">
    <source>
        <dbReference type="EMBL" id="SFV20087.1"/>
    </source>
</evidence>
<sequence length="82" mass="8412">MSHTTPDSSTDDSLYAATPPRSGVRLGTLIWGLIALLVALWSLSTVLLDWTPDPVLMGIGLAGLVGIALIGGGIAGAARQRD</sequence>
<evidence type="ECO:0000313" key="3">
    <source>
        <dbReference type="Proteomes" id="UP000198881"/>
    </source>
</evidence>
<dbReference type="Proteomes" id="UP000198881">
    <property type="component" value="Unassembled WGS sequence"/>
</dbReference>
<gene>
    <name evidence="2" type="ORF">SAMN04487966_101103</name>
</gene>
<name>A0A1I7MDV2_9MICC</name>
<dbReference type="STRING" id="574650.SAMN04487966_101103"/>
<dbReference type="OrthoDB" id="4966638at2"/>
<reference evidence="2 3" key="1">
    <citation type="submission" date="2016-10" db="EMBL/GenBank/DDBJ databases">
        <authorList>
            <person name="de Groot N.N."/>
        </authorList>
    </citation>
    <scope>NUCLEOTIDE SEQUENCE [LARGE SCALE GENOMIC DNA]</scope>
    <source>
        <strain evidence="2 3">CGMCC 1.7054</strain>
    </source>
</reference>
<protein>
    <submittedName>
        <fullName evidence="2">Uncharacterized protein</fullName>
    </submittedName>
</protein>
<keyword evidence="1" id="KW-0472">Membrane</keyword>
<feature type="transmembrane region" description="Helical" evidence="1">
    <location>
        <begin position="54"/>
        <end position="78"/>
    </location>
</feature>
<dbReference type="AlphaFoldDB" id="A0A1I7MDV2"/>